<evidence type="ECO:0000259" key="2">
    <source>
        <dbReference type="PROSITE" id="PS50800"/>
    </source>
</evidence>
<feature type="compositionally biased region" description="Low complexity" evidence="1">
    <location>
        <begin position="79"/>
        <end position="90"/>
    </location>
</feature>
<organism evidence="3 4">
    <name type="scientific">Pleurotus eryngii</name>
    <name type="common">Boletus of the steppes</name>
    <dbReference type="NCBI Taxonomy" id="5323"/>
    <lineage>
        <taxon>Eukaryota</taxon>
        <taxon>Fungi</taxon>
        <taxon>Dikarya</taxon>
        <taxon>Basidiomycota</taxon>
        <taxon>Agaricomycotina</taxon>
        <taxon>Agaricomycetes</taxon>
        <taxon>Agaricomycetidae</taxon>
        <taxon>Agaricales</taxon>
        <taxon>Pleurotineae</taxon>
        <taxon>Pleurotaceae</taxon>
        <taxon>Pleurotus</taxon>
    </lineage>
</organism>
<protein>
    <recommendedName>
        <fullName evidence="2">SAP domain-containing protein</fullName>
    </recommendedName>
</protein>
<dbReference type="SMART" id="SM00513">
    <property type="entry name" value="SAP"/>
    <property type="match status" value="1"/>
</dbReference>
<accession>A0A9P6A9R2</accession>
<comment type="caution">
    <text evidence="3">The sequence shown here is derived from an EMBL/GenBank/DDBJ whole genome shotgun (WGS) entry which is preliminary data.</text>
</comment>
<keyword evidence="4" id="KW-1185">Reference proteome</keyword>
<dbReference type="EMBL" id="MU154525">
    <property type="protein sequence ID" value="KAF9500820.1"/>
    <property type="molecule type" value="Genomic_DNA"/>
</dbReference>
<dbReference type="InterPro" id="IPR003034">
    <property type="entry name" value="SAP_dom"/>
</dbReference>
<feature type="region of interest" description="Disordered" evidence="1">
    <location>
        <begin position="185"/>
        <end position="214"/>
    </location>
</feature>
<name>A0A9P6A9R2_PLEER</name>
<feature type="compositionally biased region" description="Low complexity" evidence="1">
    <location>
        <begin position="195"/>
        <end position="204"/>
    </location>
</feature>
<dbReference type="Pfam" id="PF02037">
    <property type="entry name" value="SAP"/>
    <property type="match status" value="1"/>
</dbReference>
<feature type="region of interest" description="Disordered" evidence="1">
    <location>
        <begin position="65"/>
        <end position="104"/>
    </location>
</feature>
<feature type="domain" description="SAP" evidence="2">
    <location>
        <begin position="31"/>
        <end position="65"/>
    </location>
</feature>
<reference evidence="3" key="1">
    <citation type="submission" date="2020-11" db="EMBL/GenBank/DDBJ databases">
        <authorList>
            <consortium name="DOE Joint Genome Institute"/>
            <person name="Ahrendt S."/>
            <person name="Riley R."/>
            <person name="Andreopoulos W."/>
            <person name="Labutti K."/>
            <person name="Pangilinan J."/>
            <person name="Ruiz-Duenas F.J."/>
            <person name="Barrasa J.M."/>
            <person name="Sanchez-Garcia M."/>
            <person name="Camarero S."/>
            <person name="Miyauchi S."/>
            <person name="Serrano A."/>
            <person name="Linde D."/>
            <person name="Babiker R."/>
            <person name="Drula E."/>
            <person name="Ayuso-Fernandez I."/>
            <person name="Pacheco R."/>
            <person name="Padilla G."/>
            <person name="Ferreira P."/>
            <person name="Barriuso J."/>
            <person name="Kellner H."/>
            <person name="Castanera R."/>
            <person name="Alfaro M."/>
            <person name="Ramirez L."/>
            <person name="Pisabarro A.G."/>
            <person name="Kuo A."/>
            <person name="Tritt A."/>
            <person name="Lipzen A."/>
            <person name="He G."/>
            <person name="Yan M."/>
            <person name="Ng V."/>
            <person name="Cullen D."/>
            <person name="Martin F."/>
            <person name="Rosso M.-N."/>
            <person name="Henrissat B."/>
            <person name="Hibbett D."/>
            <person name="Martinez A.T."/>
            <person name="Grigoriev I.V."/>
        </authorList>
    </citation>
    <scope>NUCLEOTIDE SEQUENCE</scope>
    <source>
        <strain evidence="3">ATCC 90797</strain>
    </source>
</reference>
<dbReference type="PROSITE" id="PS50800">
    <property type="entry name" value="SAP"/>
    <property type="match status" value="1"/>
</dbReference>
<dbReference type="AlphaFoldDB" id="A0A9P6A9R2"/>
<dbReference type="InterPro" id="IPR036361">
    <property type="entry name" value="SAP_dom_sf"/>
</dbReference>
<gene>
    <name evidence="3" type="ORF">BDN71DRAFT_939478</name>
</gene>
<proteinExistence type="predicted"/>
<dbReference type="Proteomes" id="UP000807025">
    <property type="component" value="Unassembled WGS sequence"/>
</dbReference>
<dbReference type="SUPFAM" id="SSF68906">
    <property type="entry name" value="SAP domain"/>
    <property type="match status" value="1"/>
</dbReference>
<sequence length="236" mass="25509">MFAVALRRSLARSIPSRRRTFVSSVLLSKTWENDTVAELRQEAKKRGLSTRGNKASLVMRLQEHEGATISSERMPPPATRSASTSANNSPVVEPEAPGRPQLPQSAEEPFFNVILPDAAQPEPEPQVQIPYVPDLWHSSEITESAAAEDVIPEPILPKLVVVAGEETHPGGGPSHNLLDEHALAADEETYASEDTTPSSPTSSTNASAEQGFWGDVAEDMGIPLKELKGSFSKFFS</sequence>
<dbReference type="OrthoDB" id="445357at2759"/>
<evidence type="ECO:0000256" key="1">
    <source>
        <dbReference type="SAM" id="MobiDB-lite"/>
    </source>
</evidence>
<evidence type="ECO:0000313" key="3">
    <source>
        <dbReference type="EMBL" id="KAF9500820.1"/>
    </source>
</evidence>
<evidence type="ECO:0000313" key="4">
    <source>
        <dbReference type="Proteomes" id="UP000807025"/>
    </source>
</evidence>
<dbReference type="Gene3D" id="1.10.720.30">
    <property type="entry name" value="SAP domain"/>
    <property type="match status" value="1"/>
</dbReference>